<dbReference type="Proteomes" id="UP001231124">
    <property type="component" value="Unassembled WGS sequence"/>
</dbReference>
<proteinExistence type="predicted"/>
<evidence type="ECO:0000256" key="1">
    <source>
        <dbReference type="SAM" id="MobiDB-lite"/>
    </source>
</evidence>
<organism evidence="2 3">
    <name type="scientific">Methylobacterium aerolatum</name>
    <dbReference type="NCBI Taxonomy" id="418708"/>
    <lineage>
        <taxon>Bacteria</taxon>
        <taxon>Pseudomonadati</taxon>
        <taxon>Pseudomonadota</taxon>
        <taxon>Alphaproteobacteria</taxon>
        <taxon>Hyphomicrobiales</taxon>
        <taxon>Methylobacteriaceae</taxon>
        <taxon>Methylobacterium</taxon>
    </lineage>
</organism>
<evidence type="ECO:0000313" key="3">
    <source>
        <dbReference type="Proteomes" id="UP001231124"/>
    </source>
</evidence>
<feature type="region of interest" description="Disordered" evidence="1">
    <location>
        <begin position="1"/>
        <end position="21"/>
    </location>
</feature>
<feature type="region of interest" description="Disordered" evidence="1">
    <location>
        <begin position="117"/>
        <end position="191"/>
    </location>
</feature>
<dbReference type="EMBL" id="JAUSVP010000011">
    <property type="protein sequence ID" value="MDQ0448900.1"/>
    <property type="molecule type" value="Genomic_DNA"/>
</dbReference>
<reference evidence="2 3" key="1">
    <citation type="submission" date="2023-07" db="EMBL/GenBank/DDBJ databases">
        <title>Genomic Encyclopedia of Type Strains, Phase IV (KMG-IV): sequencing the most valuable type-strain genomes for metagenomic binning, comparative biology and taxonomic classification.</title>
        <authorList>
            <person name="Goeker M."/>
        </authorList>
    </citation>
    <scope>NUCLEOTIDE SEQUENCE [LARGE SCALE GENOMIC DNA]</scope>
    <source>
        <strain evidence="2 3">DSM 19013</strain>
    </source>
</reference>
<name>A0ABU0I4U9_9HYPH</name>
<feature type="compositionally biased region" description="Low complexity" evidence="1">
    <location>
        <begin position="117"/>
        <end position="128"/>
    </location>
</feature>
<feature type="compositionally biased region" description="Low complexity" evidence="1">
    <location>
        <begin position="167"/>
        <end position="191"/>
    </location>
</feature>
<gene>
    <name evidence="2" type="ORF">QO012_003412</name>
</gene>
<accession>A0ABU0I4U9</accession>
<comment type="caution">
    <text evidence="2">The sequence shown here is derived from an EMBL/GenBank/DDBJ whole genome shotgun (WGS) entry which is preliminary data.</text>
</comment>
<protein>
    <submittedName>
        <fullName evidence="2">Uncharacterized protein</fullName>
    </submittedName>
</protein>
<evidence type="ECO:0000313" key="2">
    <source>
        <dbReference type="EMBL" id="MDQ0448900.1"/>
    </source>
</evidence>
<sequence length="256" mass="25297">MRGPDGASAGMSCRSSDRSALADTGGRMSMPFLPTLATVVVLAAASVFCPKGQAPSPGAAARMIPATGAPSLAMAEPVAPAPERVPRLPAVVAFGELYPLTVLPAEPTTTAAIPAPAAPATRAASAARPQRRLTATGRRSCTGHHCPDNPLAAAKSSVDSPFAAAKPSANPATETAEAETPASVSPSSPVPSALPFTDTVAEAVVPVARKVGAGLGAQIEGLGARVDQITGTAGDLVRGGRSVVKGSVAALTDSLL</sequence>
<dbReference type="RefSeq" id="WP_238202077.1">
    <property type="nucleotide sequence ID" value="NZ_BPQE01000008.1"/>
</dbReference>
<keyword evidence="3" id="KW-1185">Reference proteome</keyword>